<evidence type="ECO:0000313" key="2">
    <source>
        <dbReference type="Proteomes" id="UP000624244"/>
    </source>
</evidence>
<evidence type="ECO:0000313" key="1">
    <source>
        <dbReference type="EMBL" id="KAF5845539.1"/>
    </source>
</evidence>
<accession>A0A8H5ZC59</accession>
<proteinExistence type="predicted"/>
<dbReference type="EMBL" id="WNKQ01000019">
    <property type="protein sequence ID" value="KAF5845539.1"/>
    <property type="molecule type" value="Genomic_DNA"/>
</dbReference>
<reference evidence="1" key="1">
    <citation type="submission" date="2019-11" db="EMBL/GenBank/DDBJ databases">
        <title>Bipolaris sorokiniana Genome sequencing.</title>
        <authorList>
            <person name="Wang H."/>
        </authorList>
    </citation>
    <scope>NUCLEOTIDE SEQUENCE</scope>
</reference>
<gene>
    <name evidence="1" type="ORF">GGP41_003139</name>
</gene>
<dbReference type="AlphaFoldDB" id="A0A8H5ZC59"/>
<dbReference type="Proteomes" id="UP000624244">
    <property type="component" value="Unassembled WGS sequence"/>
</dbReference>
<sequence>MSSCQGFQLYPSGWEHDAEEERSKLSIIDFTLNCAYSRYAILFRLKDANKDEAVDAIRARHERTLSQARHMCGTIEADGGFGLSFVKSASFPP</sequence>
<comment type="caution">
    <text evidence="1">The sequence shown here is derived from an EMBL/GenBank/DDBJ whole genome shotgun (WGS) entry which is preliminary data.</text>
</comment>
<dbReference type="InterPro" id="IPR023213">
    <property type="entry name" value="CAT-like_dom_sf"/>
</dbReference>
<organism evidence="1 2">
    <name type="scientific">Cochliobolus sativus</name>
    <name type="common">Common root rot and spot blotch fungus</name>
    <name type="synonym">Bipolaris sorokiniana</name>
    <dbReference type="NCBI Taxonomy" id="45130"/>
    <lineage>
        <taxon>Eukaryota</taxon>
        <taxon>Fungi</taxon>
        <taxon>Dikarya</taxon>
        <taxon>Ascomycota</taxon>
        <taxon>Pezizomycotina</taxon>
        <taxon>Dothideomycetes</taxon>
        <taxon>Pleosporomycetidae</taxon>
        <taxon>Pleosporales</taxon>
        <taxon>Pleosporineae</taxon>
        <taxon>Pleosporaceae</taxon>
        <taxon>Bipolaris</taxon>
    </lineage>
</organism>
<dbReference type="Gene3D" id="3.30.559.10">
    <property type="entry name" value="Chloramphenicol acetyltransferase-like domain"/>
    <property type="match status" value="1"/>
</dbReference>
<protein>
    <submittedName>
        <fullName evidence="1">Uncharacterized protein</fullName>
    </submittedName>
</protein>
<name>A0A8H5ZC59_COCSA</name>